<dbReference type="EMBL" id="CP093344">
    <property type="protein sequence ID" value="WOG88740.1"/>
    <property type="molecule type" value="Genomic_DNA"/>
</dbReference>
<sequence length="102" mass="11242">MASFNKLNIIALLLIFLLSACRAPCSSASSLHQREKHNPRWFSNCRHGYRKMGHMNCENAGGITNTGRVAWSESLRKALPPPPAPTQRMASPYGGGPPPTRR</sequence>
<reference evidence="1" key="2">
    <citation type="submission" date="2022-03" db="EMBL/GenBank/DDBJ databases">
        <title>Draft title - Genomic analysis of global carrot germplasm unveils the trajectory of domestication and the origin of high carotenoid orange carrot.</title>
        <authorList>
            <person name="Iorizzo M."/>
            <person name="Ellison S."/>
            <person name="Senalik D."/>
            <person name="Macko-Podgorni A."/>
            <person name="Grzebelus D."/>
            <person name="Bostan H."/>
            <person name="Rolling W."/>
            <person name="Curaba J."/>
            <person name="Simon P."/>
        </authorList>
    </citation>
    <scope>NUCLEOTIDE SEQUENCE</scope>
    <source>
        <tissue evidence="1">Leaf</tissue>
    </source>
</reference>
<name>A0A162AUU6_DAUCS</name>
<organism evidence="1 2">
    <name type="scientific">Daucus carota subsp. sativus</name>
    <name type="common">Carrot</name>
    <dbReference type="NCBI Taxonomy" id="79200"/>
    <lineage>
        <taxon>Eukaryota</taxon>
        <taxon>Viridiplantae</taxon>
        <taxon>Streptophyta</taxon>
        <taxon>Embryophyta</taxon>
        <taxon>Tracheophyta</taxon>
        <taxon>Spermatophyta</taxon>
        <taxon>Magnoliopsida</taxon>
        <taxon>eudicotyledons</taxon>
        <taxon>Gunneridae</taxon>
        <taxon>Pentapetalae</taxon>
        <taxon>asterids</taxon>
        <taxon>campanulids</taxon>
        <taxon>Apiales</taxon>
        <taxon>Apiaceae</taxon>
        <taxon>Apioideae</taxon>
        <taxon>Scandiceae</taxon>
        <taxon>Daucinae</taxon>
        <taxon>Daucus</taxon>
        <taxon>Daucus sect. Daucus</taxon>
    </lineage>
</organism>
<accession>A0A162AUU6</accession>
<dbReference type="PROSITE" id="PS51257">
    <property type="entry name" value="PROKAR_LIPOPROTEIN"/>
    <property type="match status" value="1"/>
</dbReference>
<dbReference type="AlphaFoldDB" id="A0A162AUU6"/>
<evidence type="ECO:0000313" key="2">
    <source>
        <dbReference type="Proteomes" id="UP000077755"/>
    </source>
</evidence>
<protein>
    <submittedName>
        <fullName evidence="1">Uncharacterized protein</fullName>
    </submittedName>
</protein>
<reference evidence="1" key="1">
    <citation type="journal article" date="2016" name="Nat. Genet.">
        <title>A high-quality carrot genome assembly provides new insights into carotenoid accumulation and asterid genome evolution.</title>
        <authorList>
            <person name="Iorizzo M."/>
            <person name="Ellison S."/>
            <person name="Senalik D."/>
            <person name="Zeng P."/>
            <person name="Satapoomin P."/>
            <person name="Huang J."/>
            <person name="Bowman M."/>
            <person name="Iovene M."/>
            <person name="Sanseverino W."/>
            <person name="Cavagnaro P."/>
            <person name="Yildiz M."/>
            <person name="Macko-Podgorni A."/>
            <person name="Moranska E."/>
            <person name="Grzebelus E."/>
            <person name="Grzebelus D."/>
            <person name="Ashrafi H."/>
            <person name="Zheng Z."/>
            <person name="Cheng S."/>
            <person name="Spooner D."/>
            <person name="Van Deynze A."/>
            <person name="Simon P."/>
        </authorList>
    </citation>
    <scope>NUCLEOTIDE SEQUENCE</scope>
    <source>
        <tissue evidence="1">Leaf</tissue>
    </source>
</reference>
<dbReference type="Gramene" id="KZN06223">
    <property type="protein sequence ID" value="KZN06223"/>
    <property type="gene ID" value="DCAR_007060"/>
</dbReference>
<dbReference type="Proteomes" id="UP000077755">
    <property type="component" value="Chromosome 2"/>
</dbReference>
<keyword evidence="2" id="KW-1185">Reference proteome</keyword>
<proteinExistence type="predicted"/>
<evidence type="ECO:0000313" key="1">
    <source>
        <dbReference type="EMBL" id="WOG88740.1"/>
    </source>
</evidence>
<gene>
    <name evidence="1" type="ORF">DCAR_0207975</name>
</gene>